<gene>
    <name evidence="4" type="ORF">ACFFUA_38120</name>
</gene>
<dbReference type="InterPro" id="IPR050091">
    <property type="entry name" value="PKS_NRPS_Biosynth_Enz"/>
</dbReference>
<dbReference type="Proteomes" id="UP001589753">
    <property type="component" value="Unassembled WGS sequence"/>
</dbReference>
<dbReference type="InterPro" id="IPR036291">
    <property type="entry name" value="NAD(P)-bd_dom_sf"/>
</dbReference>
<dbReference type="PANTHER" id="PTHR43775:SF51">
    <property type="entry name" value="INACTIVE PHENOLPHTHIOCEROL SYNTHESIS POLYKETIDE SYNTHASE TYPE I PKS1-RELATED"/>
    <property type="match status" value="1"/>
</dbReference>
<dbReference type="SMART" id="SM00822">
    <property type="entry name" value="PKS_KR"/>
    <property type="match status" value="1"/>
</dbReference>
<evidence type="ECO:0000256" key="2">
    <source>
        <dbReference type="ARBA" id="ARBA00023268"/>
    </source>
</evidence>
<dbReference type="RefSeq" id="WP_380957987.1">
    <property type="nucleotide sequence ID" value="NZ_JBHMDI010000374.1"/>
</dbReference>
<name>A0ABV5LMN3_9ACTN</name>
<reference evidence="4 5" key="1">
    <citation type="submission" date="2024-09" db="EMBL/GenBank/DDBJ databases">
        <authorList>
            <person name="Sun Q."/>
            <person name="Mori K."/>
        </authorList>
    </citation>
    <scope>NUCLEOTIDE SEQUENCE [LARGE SCALE GENOMIC DNA]</scope>
    <source>
        <strain evidence="4 5">JCM 9767</strain>
    </source>
</reference>
<evidence type="ECO:0000313" key="4">
    <source>
        <dbReference type="EMBL" id="MFB9353146.1"/>
    </source>
</evidence>
<dbReference type="InterPro" id="IPR013968">
    <property type="entry name" value="PKS_KR"/>
</dbReference>
<dbReference type="EMBL" id="JBHMDI010000374">
    <property type="protein sequence ID" value="MFB9353146.1"/>
    <property type="molecule type" value="Genomic_DNA"/>
</dbReference>
<dbReference type="InterPro" id="IPR057326">
    <property type="entry name" value="KR_dom"/>
</dbReference>
<evidence type="ECO:0000313" key="5">
    <source>
        <dbReference type="Proteomes" id="UP001589753"/>
    </source>
</evidence>
<feature type="domain" description="Ketoreductase" evidence="3">
    <location>
        <begin position="55"/>
        <end position="182"/>
    </location>
</feature>
<dbReference type="Gene3D" id="3.40.50.720">
    <property type="entry name" value="NAD(P)-binding Rossmann-like Domain"/>
    <property type="match status" value="1"/>
</dbReference>
<proteinExistence type="predicted"/>
<evidence type="ECO:0000256" key="1">
    <source>
        <dbReference type="ARBA" id="ARBA00022679"/>
    </source>
</evidence>
<keyword evidence="2" id="KW-0511">Multifunctional enzyme</keyword>
<comment type="caution">
    <text evidence="4">The sequence shown here is derived from an EMBL/GenBank/DDBJ whole genome shotgun (WGS) entry which is preliminary data.</text>
</comment>
<protein>
    <submittedName>
        <fullName evidence="4">SDR family NAD(P)-dependent oxidoreductase</fullName>
    </submittedName>
</protein>
<dbReference type="SUPFAM" id="SSF51735">
    <property type="entry name" value="NAD(P)-binding Rossmann-fold domains"/>
    <property type="match status" value="1"/>
</dbReference>
<evidence type="ECO:0000259" key="3">
    <source>
        <dbReference type="SMART" id="SM00822"/>
    </source>
</evidence>
<sequence>EPGAVLSAGLLGAALAVGGAEAEVAVRGGEVLVPRLARVSSTSGAEVSGWEVAGGTVLVTGGTGGLGRVVARHLVVGHGVRDLLLVSRRGAAAEGVEALVAELAGLGARVSVEACDVADAAAVAALVGRYPVRAVVHAAGVLDDGVVESLTGERLAGVLRPKVDAAWHLHEATKDLDLTAFV</sequence>
<keyword evidence="5" id="KW-1185">Reference proteome</keyword>
<accession>A0ABV5LMN3</accession>
<dbReference type="Pfam" id="PF08659">
    <property type="entry name" value="KR"/>
    <property type="match status" value="1"/>
</dbReference>
<organism evidence="4 5">
    <name type="scientific">Streptomyces heliomycini</name>
    <dbReference type="NCBI Taxonomy" id="284032"/>
    <lineage>
        <taxon>Bacteria</taxon>
        <taxon>Bacillati</taxon>
        <taxon>Actinomycetota</taxon>
        <taxon>Actinomycetes</taxon>
        <taxon>Kitasatosporales</taxon>
        <taxon>Streptomycetaceae</taxon>
        <taxon>Streptomyces</taxon>
    </lineage>
</organism>
<keyword evidence="1" id="KW-0808">Transferase</keyword>
<feature type="non-terminal residue" evidence="4">
    <location>
        <position position="182"/>
    </location>
</feature>
<feature type="non-terminal residue" evidence="4">
    <location>
        <position position="1"/>
    </location>
</feature>
<dbReference type="PANTHER" id="PTHR43775">
    <property type="entry name" value="FATTY ACID SYNTHASE"/>
    <property type="match status" value="1"/>
</dbReference>